<evidence type="ECO:0000313" key="1">
    <source>
        <dbReference type="EMBL" id="WOK95928.1"/>
    </source>
</evidence>
<dbReference type="GO" id="GO:0006890">
    <property type="term" value="P:retrograde vesicle-mediated transport, Golgi to endoplasmic reticulum"/>
    <property type="evidence" value="ECO:0007669"/>
    <property type="project" value="InterPro"/>
</dbReference>
<dbReference type="EMBL" id="CP136891">
    <property type="protein sequence ID" value="WOK95928.1"/>
    <property type="molecule type" value="Genomic_DNA"/>
</dbReference>
<dbReference type="InterPro" id="IPR042044">
    <property type="entry name" value="EXOC6PINT-1/Sec15/Tip20_C_dom2"/>
</dbReference>
<dbReference type="Proteomes" id="UP001327560">
    <property type="component" value="Chromosome 2"/>
</dbReference>
<organism evidence="1 2">
    <name type="scientific">Canna indica</name>
    <name type="common">Indian-shot</name>
    <dbReference type="NCBI Taxonomy" id="4628"/>
    <lineage>
        <taxon>Eukaryota</taxon>
        <taxon>Viridiplantae</taxon>
        <taxon>Streptophyta</taxon>
        <taxon>Embryophyta</taxon>
        <taxon>Tracheophyta</taxon>
        <taxon>Spermatophyta</taxon>
        <taxon>Magnoliopsida</taxon>
        <taxon>Liliopsida</taxon>
        <taxon>Zingiberales</taxon>
        <taxon>Cannaceae</taxon>
        <taxon>Canna</taxon>
    </lineage>
</organism>
<protein>
    <recommendedName>
        <fullName evidence="3">RINT1-like protein MAG2L</fullName>
    </recommendedName>
</protein>
<sequence length="668" mass="76851">MLDMSGKQQKLLLAVKTMTSIEDKLGNIASHRPQWTHLIMAVDSRVEKALAILKPQALADHRAILASIGWPPSFSSPKLAKDKFFETPNPLALMQGEKKDIYSQSFLTLCALQQLLVRRDNRKSFVLQFQKGSADYTGLYRFFLGSALWTIDELVHPIASRMEHHFHKWFDQPKFIFALVYKVTRDLMDGVDHVCQPLVDKAKLVGSSVREAWVTAMVMMLLHYLKKEVFPVLVRRYKTRDGILEVDTSWLHLVDLMITSDKRMRDLANSGMPHGGLFLEFEGTSGSLTIFSIFEEHLDWLHIWAEIELEDANDKLKPELEDEKSWLIHTHEQLLSFKEETELFLLSNREDFRAPPIADSAVKFAWHMIEKAMLLPTKSMKCVFIRSSVVEFLNNFFLVLVQCCDGAALANANIEDGALLQLVGSINAARYFESVLREWSEDVRLLEISVSESNSKDEDQHSLGSFFKNEIMSLVNIETGFLEEIVSDILVHFDALCWDYIGNMKQWGSEQLEQKDLVVDEQIPFISSKFVEALDMLKDRLYILRLNLNSIDFLNLWRSIADGLDHFIFSSIAVGDVKFSYLGVNQYKSDMSALFQIFSAFCARPESFFPCIHDSLKLLTMDQKDVAYVLNVLSEDDRRKEEFLHHNRLFHVTVSQAKTILKNRRDKV</sequence>
<name>A0AAQ3JT37_9LILI</name>
<accession>A0AAQ3JT37</accession>
<dbReference type="PANTHER" id="PTHR13520">
    <property type="entry name" value="RAD50-INTERACTING PROTEIN 1 RINT-1"/>
    <property type="match status" value="1"/>
</dbReference>
<dbReference type="PANTHER" id="PTHR13520:SF0">
    <property type="entry name" value="RAD50-INTERACTING PROTEIN 1"/>
    <property type="match status" value="1"/>
</dbReference>
<dbReference type="InterPro" id="IPR007528">
    <property type="entry name" value="RINT1_Tip20"/>
</dbReference>
<proteinExistence type="predicted"/>
<evidence type="ECO:0000313" key="2">
    <source>
        <dbReference type="Proteomes" id="UP001327560"/>
    </source>
</evidence>
<dbReference type="AlphaFoldDB" id="A0AAQ3JT37"/>
<dbReference type="GO" id="GO:0060628">
    <property type="term" value="P:regulation of ER to Golgi vesicle-mediated transport"/>
    <property type="evidence" value="ECO:0007669"/>
    <property type="project" value="TreeGrafter"/>
</dbReference>
<gene>
    <name evidence="1" type="ORF">Cni_G04635</name>
</gene>
<dbReference type="GO" id="GO:0070939">
    <property type="term" value="C:Dsl1/NZR complex"/>
    <property type="evidence" value="ECO:0007669"/>
    <property type="project" value="InterPro"/>
</dbReference>
<dbReference type="Pfam" id="PF04437">
    <property type="entry name" value="RINT1_TIP1"/>
    <property type="match status" value="1"/>
</dbReference>
<reference evidence="1 2" key="1">
    <citation type="submission" date="2023-10" db="EMBL/GenBank/DDBJ databases">
        <title>Chromosome-scale genome assembly provides insights into flower coloration mechanisms of Canna indica.</title>
        <authorList>
            <person name="Li C."/>
        </authorList>
    </citation>
    <scope>NUCLEOTIDE SEQUENCE [LARGE SCALE GENOMIC DNA]</scope>
    <source>
        <tissue evidence="1">Flower</tissue>
    </source>
</reference>
<dbReference type="Gene3D" id="1.20.58.670">
    <property type="entry name" value="Dsl1p vesicle tethering complex, Tip20p subunit, domain D"/>
    <property type="match status" value="1"/>
</dbReference>
<evidence type="ECO:0008006" key="3">
    <source>
        <dbReference type="Google" id="ProtNLM"/>
    </source>
</evidence>
<dbReference type="GO" id="GO:0006888">
    <property type="term" value="P:endoplasmic reticulum to Golgi vesicle-mediated transport"/>
    <property type="evidence" value="ECO:0007669"/>
    <property type="project" value="InterPro"/>
</dbReference>
<dbReference type="PROSITE" id="PS51386">
    <property type="entry name" value="RINT1_TIP20"/>
    <property type="match status" value="1"/>
</dbReference>
<keyword evidence="2" id="KW-1185">Reference proteome</keyword>